<feature type="non-terminal residue" evidence="2">
    <location>
        <position position="190"/>
    </location>
</feature>
<dbReference type="EMBL" id="GDID01002693">
    <property type="protein sequence ID" value="JAP93913.1"/>
    <property type="molecule type" value="Transcribed_RNA"/>
</dbReference>
<accession>A0A146KAR3</accession>
<keyword evidence="1" id="KW-0175">Coiled coil</keyword>
<organism evidence="2">
    <name type="scientific">Trepomonas sp. PC1</name>
    <dbReference type="NCBI Taxonomy" id="1076344"/>
    <lineage>
        <taxon>Eukaryota</taxon>
        <taxon>Metamonada</taxon>
        <taxon>Diplomonadida</taxon>
        <taxon>Hexamitidae</taxon>
        <taxon>Hexamitinae</taxon>
        <taxon>Trepomonas</taxon>
    </lineage>
</organism>
<gene>
    <name evidence="2" type="ORF">TPC1_13611</name>
</gene>
<proteinExistence type="predicted"/>
<reference evidence="2" key="1">
    <citation type="submission" date="2015-07" db="EMBL/GenBank/DDBJ databases">
        <title>Adaptation to a free-living lifestyle via gene acquisitions in the diplomonad Trepomonas sp. PC1.</title>
        <authorList>
            <person name="Xu F."/>
            <person name="Jerlstrom-Hultqvist J."/>
            <person name="Kolisko M."/>
            <person name="Simpson A.G.B."/>
            <person name="Roger A.J."/>
            <person name="Svard S.G."/>
            <person name="Andersson J.O."/>
        </authorList>
    </citation>
    <scope>NUCLEOTIDE SEQUENCE</scope>
    <source>
        <strain evidence="2">PC1</strain>
    </source>
</reference>
<sequence length="190" mass="22838">SQMATDERYRVFAQSCQLSEIQVKSEDCLDKTQEYQKQHHEIKLIRDKKKQQRDEAEIKYNQAKEYQQNLIKAAILQLNLDFLDLYIEKLATGKDRQQVNSQMQDLMQLKQEKDKLEVMKSQGAQMLIEQQKILTDIQLDYRQKLKQKDKVHEDQLNLQTQCEILQVDYMNKEKQLDQKKAEIENFKRKK</sequence>
<protein>
    <submittedName>
        <fullName evidence="2">Uncharacterized protein</fullName>
    </submittedName>
</protein>
<feature type="coiled-coil region" evidence="1">
    <location>
        <begin position="162"/>
        <end position="189"/>
    </location>
</feature>
<dbReference type="AlphaFoldDB" id="A0A146KAR3"/>
<evidence type="ECO:0000256" key="1">
    <source>
        <dbReference type="SAM" id="Coils"/>
    </source>
</evidence>
<name>A0A146KAR3_9EUKA</name>
<feature type="non-terminal residue" evidence="2">
    <location>
        <position position="1"/>
    </location>
</feature>
<evidence type="ECO:0000313" key="2">
    <source>
        <dbReference type="EMBL" id="JAP93913.1"/>
    </source>
</evidence>